<reference evidence="2" key="1">
    <citation type="journal article" date="2023" name="G3 (Bethesda)">
        <title>Genome assembly and association tests identify interacting loci associated with vigor, precocity, and sex in interspecific pistachio rootstocks.</title>
        <authorList>
            <person name="Palmer W."/>
            <person name="Jacygrad E."/>
            <person name="Sagayaradj S."/>
            <person name="Cavanaugh K."/>
            <person name="Han R."/>
            <person name="Bertier L."/>
            <person name="Beede B."/>
            <person name="Kafkas S."/>
            <person name="Golino D."/>
            <person name="Preece J."/>
            <person name="Michelmore R."/>
        </authorList>
    </citation>
    <scope>NUCLEOTIDE SEQUENCE [LARGE SCALE GENOMIC DNA]</scope>
</reference>
<sequence>MEAVQFSPPLGYVFDPTDCELVGFYLCNKIANKPVPGIDYSIPQYDLYGSEEPWQIWNFFKQRLGEERDDQDLYFFTQLKKKTSKGSRIDCSVGTGTWQGEDGGREIVNDNMRVGTKKRFRYENKDSDQHGGWIMHEYSLDQHSDYVVCRIRKSEPALKKNKRGKCQEVDSEKKKKRSKVQEVDSEPLPLAVPPATSRTAPTTTMVQQQIQLEDETRGF</sequence>
<organism evidence="1 2">
    <name type="scientific">Pistacia integerrima</name>
    <dbReference type="NCBI Taxonomy" id="434235"/>
    <lineage>
        <taxon>Eukaryota</taxon>
        <taxon>Viridiplantae</taxon>
        <taxon>Streptophyta</taxon>
        <taxon>Embryophyta</taxon>
        <taxon>Tracheophyta</taxon>
        <taxon>Spermatophyta</taxon>
        <taxon>Magnoliopsida</taxon>
        <taxon>eudicotyledons</taxon>
        <taxon>Gunneridae</taxon>
        <taxon>Pentapetalae</taxon>
        <taxon>rosids</taxon>
        <taxon>malvids</taxon>
        <taxon>Sapindales</taxon>
        <taxon>Anacardiaceae</taxon>
        <taxon>Pistacia</taxon>
    </lineage>
</organism>
<protein>
    <submittedName>
        <fullName evidence="1">Uncharacterized protein</fullName>
    </submittedName>
</protein>
<evidence type="ECO:0000313" key="2">
    <source>
        <dbReference type="Proteomes" id="UP001163603"/>
    </source>
</evidence>
<keyword evidence="2" id="KW-1185">Reference proteome</keyword>
<dbReference type="Proteomes" id="UP001163603">
    <property type="component" value="Chromosome 5"/>
</dbReference>
<name>A0ACC0YSW5_9ROSI</name>
<proteinExistence type="predicted"/>
<evidence type="ECO:0000313" key="1">
    <source>
        <dbReference type="EMBL" id="KAJ0040484.1"/>
    </source>
</evidence>
<dbReference type="EMBL" id="CM047740">
    <property type="protein sequence ID" value="KAJ0040484.1"/>
    <property type="molecule type" value="Genomic_DNA"/>
</dbReference>
<gene>
    <name evidence="1" type="ORF">Pint_27292</name>
</gene>
<comment type="caution">
    <text evidence="1">The sequence shown here is derived from an EMBL/GenBank/DDBJ whole genome shotgun (WGS) entry which is preliminary data.</text>
</comment>
<accession>A0ACC0YSW5</accession>